<keyword evidence="2" id="KW-0805">Transcription regulation</keyword>
<name>A0ABV9GMW9_9BACL</name>
<dbReference type="CDD" id="cd06171">
    <property type="entry name" value="Sigma70_r4"/>
    <property type="match status" value="1"/>
</dbReference>
<dbReference type="InterPro" id="IPR014284">
    <property type="entry name" value="RNA_pol_sigma-70_dom"/>
</dbReference>
<dbReference type="RefSeq" id="WP_376846644.1">
    <property type="nucleotide sequence ID" value="NZ_JBHSFW010000009.1"/>
</dbReference>
<dbReference type="InterPro" id="IPR013325">
    <property type="entry name" value="RNA_pol_sigma_r2"/>
</dbReference>
<protein>
    <submittedName>
        <fullName evidence="7">RNA polymerase sigma factor</fullName>
    </submittedName>
</protein>
<feature type="domain" description="RNA polymerase sigma factor 70 region 4 type 2" evidence="6">
    <location>
        <begin position="125"/>
        <end position="177"/>
    </location>
</feature>
<comment type="caution">
    <text evidence="7">The sequence shown here is derived from an EMBL/GenBank/DDBJ whole genome shotgun (WGS) entry which is preliminary data.</text>
</comment>
<accession>A0ABV9GMW9</accession>
<dbReference type="InterPro" id="IPR013249">
    <property type="entry name" value="RNA_pol_sigma70_r4_t2"/>
</dbReference>
<keyword evidence="4" id="KW-0238">DNA-binding</keyword>
<dbReference type="SUPFAM" id="SSF88659">
    <property type="entry name" value="Sigma3 and sigma4 domains of RNA polymerase sigma factors"/>
    <property type="match status" value="1"/>
</dbReference>
<dbReference type="InterPro" id="IPR013324">
    <property type="entry name" value="RNA_pol_sigma_r3/r4-like"/>
</dbReference>
<keyword evidence="5" id="KW-0804">Transcription</keyword>
<dbReference type="SUPFAM" id="SSF88946">
    <property type="entry name" value="Sigma2 domain of RNA polymerase sigma factors"/>
    <property type="match status" value="1"/>
</dbReference>
<keyword evidence="3" id="KW-0731">Sigma factor</keyword>
<evidence type="ECO:0000256" key="4">
    <source>
        <dbReference type="ARBA" id="ARBA00023125"/>
    </source>
</evidence>
<reference evidence="8" key="1">
    <citation type="journal article" date="2019" name="Int. J. Syst. Evol. Microbiol.">
        <title>The Global Catalogue of Microorganisms (GCM) 10K type strain sequencing project: providing services to taxonomists for standard genome sequencing and annotation.</title>
        <authorList>
            <consortium name="The Broad Institute Genomics Platform"/>
            <consortium name="The Broad Institute Genome Sequencing Center for Infectious Disease"/>
            <person name="Wu L."/>
            <person name="Ma J."/>
        </authorList>
    </citation>
    <scope>NUCLEOTIDE SEQUENCE [LARGE SCALE GENOMIC DNA]</scope>
    <source>
        <strain evidence="8">CGMCC 1.16306</strain>
    </source>
</reference>
<sequence length="194" mass="23419">MDEQAWIREARAGNETAFNQLVLKYDGFVQSHVAFYIERLYVHDIAQEIWIKVYQKLWQLEDPDKWVPWLRKLIYHQCVNYRKQLYRKRQWEVAIGLDGWNLLLDMLTDDDFPIPVLLERQELKQMLVRELDQLPGDYGFILRLRYFQEISYEEIARLTGLALSVVKWRIHQGKKLLKARLLKNIKWKGTTINV</sequence>
<gene>
    <name evidence="7" type="ORF">ACFO4N_12600</name>
</gene>
<organism evidence="7 8">
    <name type="scientific">Camelliibacillus cellulosilyticus</name>
    <dbReference type="NCBI Taxonomy" id="2174486"/>
    <lineage>
        <taxon>Bacteria</taxon>
        <taxon>Bacillati</taxon>
        <taxon>Bacillota</taxon>
        <taxon>Bacilli</taxon>
        <taxon>Bacillales</taxon>
        <taxon>Sporolactobacillaceae</taxon>
        <taxon>Camelliibacillus</taxon>
    </lineage>
</organism>
<dbReference type="PANTHER" id="PTHR43133:SF8">
    <property type="entry name" value="RNA POLYMERASE SIGMA FACTOR HI_1459-RELATED"/>
    <property type="match status" value="1"/>
</dbReference>
<evidence type="ECO:0000259" key="6">
    <source>
        <dbReference type="Pfam" id="PF08281"/>
    </source>
</evidence>
<dbReference type="Proteomes" id="UP001596022">
    <property type="component" value="Unassembled WGS sequence"/>
</dbReference>
<comment type="similarity">
    <text evidence="1">Belongs to the sigma-70 factor family. ECF subfamily.</text>
</comment>
<dbReference type="InterPro" id="IPR039425">
    <property type="entry name" value="RNA_pol_sigma-70-like"/>
</dbReference>
<dbReference type="Pfam" id="PF08281">
    <property type="entry name" value="Sigma70_r4_2"/>
    <property type="match status" value="1"/>
</dbReference>
<dbReference type="Gene3D" id="1.10.1740.10">
    <property type="match status" value="1"/>
</dbReference>
<evidence type="ECO:0000256" key="3">
    <source>
        <dbReference type="ARBA" id="ARBA00023082"/>
    </source>
</evidence>
<keyword evidence="8" id="KW-1185">Reference proteome</keyword>
<dbReference type="InterPro" id="IPR036388">
    <property type="entry name" value="WH-like_DNA-bd_sf"/>
</dbReference>
<dbReference type="EMBL" id="JBHSFW010000009">
    <property type="protein sequence ID" value="MFC4619553.1"/>
    <property type="molecule type" value="Genomic_DNA"/>
</dbReference>
<evidence type="ECO:0000313" key="8">
    <source>
        <dbReference type="Proteomes" id="UP001596022"/>
    </source>
</evidence>
<evidence type="ECO:0000256" key="2">
    <source>
        <dbReference type="ARBA" id="ARBA00023015"/>
    </source>
</evidence>
<dbReference type="PANTHER" id="PTHR43133">
    <property type="entry name" value="RNA POLYMERASE ECF-TYPE SIGMA FACTO"/>
    <property type="match status" value="1"/>
</dbReference>
<dbReference type="NCBIfam" id="TIGR02937">
    <property type="entry name" value="sigma70-ECF"/>
    <property type="match status" value="1"/>
</dbReference>
<evidence type="ECO:0000256" key="1">
    <source>
        <dbReference type="ARBA" id="ARBA00010641"/>
    </source>
</evidence>
<evidence type="ECO:0000313" key="7">
    <source>
        <dbReference type="EMBL" id="MFC4619553.1"/>
    </source>
</evidence>
<dbReference type="Gene3D" id="1.10.10.10">
    <property type="entry name" value="Winged helix-like DNA-binding domain superfamily/Winged helix DNA-binding domain"/>
    <property type="match status" value="1"/>
</dbReference>
<evidence type="ECO:0000256" key="5">
    <source>
        <dbReference type="ARBA" id="ARBA00023163"/>
    </source>
</evidence>
<proteinExistence type="inferred from homology"/>